<evidence type="ECO:0000313" key="3">
    <source>
        <dbReference type="Proteomes" id="UP000789342"/>
    </source>
</evidence>
<reference evidence="2" key="1">
    <citation type="submission" date="2021-06" db="EMBL/GenBank/DDBJ databases">
        <authorList>
            <person name="Kallberg Y."/>
            <person name="Tangrot J."/>
            <person name="Rosling A."/>
        </authorList>
    </citation>
    <scope>NUCLEOTIDE SEQUENCE</scope>
    <source>
        <strain evidence="2">CL551</strain>
    </source>
</reference>
<dbReference type="EMBL" id="CAJVPV010002599">
    <property type="protein sequence ID" value="CAG8530856.1"/>
    <property type="molecule type" value="Genomic_DNA"/>
</dbReference>
<keyword evidence="1" id="KW-1133">Transmembrane helix</keyword>
<dbReference type="AlphaFoldDB" id="A0A9N9AHW6"/>
<gene>
    <name evidence="2" type="ORF">AMORRO_LOCUS4665</name>
</gene>
<evidence type="ECO:0000313" key="2">
    <source>
        <dbReference type="EMBL" id="CAG8530856.1"/>
    </source>
</evidence>
<comment type="caution">
    <text evidence="2">The sequence shown here is derived from an EMBL/GenBank/DDBJ whole genome shotgun (WGS) entry which is preliminary data.</text>
</comment>
<keyword evidence="1" id="KW-0472">Membrane</keyword>
<keyword evidence="3" id="KW-1185">Reference proteome</keyword>
<sequence>MSFLKDIKFYVHLFNILELIVSTTCLVFESIFINAFLIYNPNVDSSSYYNILTKPAYQCFFGTAVLFGLLDFTDWASEEGLIINRANGISAFKWLSELSQPISLNITDPKYRYGLNVFARIGYSCYIATICLGFGNAIFYVVSAVLVFHWRKNMYSVVDKDEVQSVVNMDEIPNASAVDRDH</sequence>
<protein>
    <submittedName>
        <fullName evidence="2">10262_t:CDS:1</fullName>
    </submittedName>
</protein>
<keyword evidence="1" id="KW-0812">Transmembrane</keyword>
<proteinExistence type="predicted"/>
<feature type="transmembrane region" description="Helical" evidence="1">
    <location>
        <begin position="121"/>
        <end position="148"/>
    </location>
</feature>
<organism evidence="2 3">
    <name type="scientific">Acaulospora morrowiae</name>
    <dbReference type="NCBI Taxonomy" id="94023"/>
    <lineage>
        <taxon>Eukaryota</taxon>
        <taxon>Fungi</taxon>
        <taxon>Fungi incertae sedis</taxon>
        <taxon>Mucoromycota</taxon>
        <taxon>Glomeromycotina</taxon>
        <taxon>Glomeromycetes</taxon>
        <taxon>Diversisporales</taxon>
        <taxon>Acaulosporaceae</taxon>
        <taxon>Acaulospora</taxon>
    </lineage>
</organism>
<accession>A0A9N9AHW6</accession>
<dbReference type="Proteomes" id="UP000789342">
    <property type="component" value="Unassembled WGS sequence"/>
</dbReference>
<name>A0A9N9AHW6_9GLOM</name>
<evidence type="ECO:0000256" key="1">
    <source>
        <dbReference type="SAM" id="Phobius"/>
    </source>
</evidence>
<feature type="transmembrane region" description="Helical" evidence="1">
    <location>
        <begin position="12"/>
        <end position="39"/>
    </location>
</feature>